<dbReference type="EMBL" id="ATHI01000004">
    <property type="protein sequence ID" value="EPR35433.1"/>
    <property type="molecule type" value="Genomic_DNA"/>
</dbReference>
<name>S7USZ9_9BACT</name>
<evidence type="ECO:0000313" key="2">
    <source>
        <dbReference type="EMBL" id="EPR35433.1"/>
    </source>
</evidence>
<reference evidence="2 3" key="1">
    <citation type="journal article" date="2013" name="Genome Announc.">
        <title>Draft genome sequences for three mercury-methylating, sulfate-reducing bacteria.</title>
        <authorList>
            <person name="Brown S.D."/>
            <person name="Hurt R.A.Jr."/>
            <person name="Gilmour C.C."/>
            <person name="Elias D.A."/>
        </authorList>
    </citation>
    <scope>NUCLEOTIDE SEQUENCE [LARGE SCALE GENOMIC DNA]</scope>
    <source>
        <strain evidence="2 3">DSM 16529</strain>
    </source>
</reference>
<dbReference type="Proteomes" id="UP000014975">
    <property type="component" value="Unassembled WGS sequence"/>
</dbReference>
<dbReference type="PROSITE" id="PS50206">
    <property type="entry name" value="RHODANESE_3"/>
    <property type="match status" value="1"/>
</dbReference>
<dbReference type="PATRIC" id="fig|1121439.3.peg.520"/>
<gene>
    <name evidence="2" type="ORF">dsat_2134</name>
</gene>
<dbReference type="CDD" id="cd00158">
    <property type="entry name" value="RHOD"/>
    <property type="match status" value="1"/>
</dbReference>
<protein>
    <submittedName>
        <fullName evidence="2">Rhodanese-like protein</fullName>
    </submittedName>
</protein>
<dbReference type="STRING" id="1121439.dsat_2134"/>
<dbReference type="SMART" id="SM00450">
    <property type="entry name" value="RHOD"/>
    <property type="match status" value="1"/>
</dbReference>
<organism evidence="2 3">
    <name type="scientific">Alkalidesulfovibrio alkalitolerans DSM 16529</name>
    <dbReference type="NCBI Taxonomy" id="1121439"/>
    <lineage>
        <taxon>Bacteria</taxon>
        <taxon>Pseudomonadati</taxon>
        <taxon>Thermodesulfobacteriota</taxon>
        <taxon>Desulfovibrionia</taxon>
        <taxon>Desulfovibrionales</taxon>
        <taxon>Desulfovibrionaceae</taxon>
        <taxon>Alkalidesulfovibrio</taxon>
    </lineage>
</organism>
<evidence type="ECO:0000313" key="3">
    <source>
        <dbReference type="Proteomes" id="UP000014975"/>
    </source>
</evidence>
<dbReference type="AlphaFoldDB" id="S7USZ9"/>
<proteinExistence type="predicted"/>
<dbReference type="InterPro" id="IPR036873">
    <property type="entry name" value="Rhodanese-like_dom_sf"/>
</dbReference>
<evidence type="ECO:0000259" key="1">
    <source>
        <dbReference type="PROSITE" id="PS50206"/>
    </source>
</evidence>
<dbReference type="Pfam" id="PF00581">
    <property type="entry name" value="Rhodanese"/>
    <property type="match status" value="1"/>
</dbReference>
<feature type="domain" description="Rhodanese" evidence="1">
    <location>
        <begin position="73"/>
        <end position="162"/>
    </location>
</feature>
<sequence length="189" mass="20441">MMTMAVSRRTLLLLLPAVVLLAVAALKLGWLPDHGALSDAERRAKALAMYDHYAREFPGVAAIEPEEAILLHERGQAVFVDVREPREMAVSTIPGALSEDGFLAALAHDPEAFSGKIVIGYCTISYRSGVLAERLAERHGFTMLNLRAGILGWLHVGGSLVGPDGKPSNRVHVYGASWDLAPRGIESIY</sequence>
<dbReference type="eggNOG" id="COG0607">
    <property type="taxonomic scope" value="Bacteria"/>
</dbReference>
<accession>S7USZ9</accession>
<comment type="caution">
    <text evidence="2">The sequence shown here is derived from an EMBL/GenBank/DDBJ whole genome shotgun (WGS) entry which is preliminary data.</text>
</comment>
<dbReference type="InterPro" id="IPR001763">
    <property type="entry name" value="Rhodanese-like_dom"/>
</dbReference>
<keyword evidence="3" id="KW-1185">Reference proteome</keyword>
<dbReference type="SUPFAM" id="SSF52821">
    <property type="entry name" value="Rhodanese/Cell cycle control phosphatase"/>
    <property type="match status" value="1"/>
</dbReference>
<dbReference type="Gene3D" id="3.40.250.10">
    <property type="entry name" value="Rhodanese-like domain"/>
    <property type="match status" value="1"/>
</dbReference>